<sequence length="141" mass="16226">MSHLSRTLKNCKNARYTKKLKPHNIPEIKNSTCDFYICRYRNLQLITENHSIDLLKIEKLIENLENSVNQTSTSQSALSKIEKIKRDLVTKLNYLSEKELISCSQLFKNMTYTDGPNKGKILSSYLQEKATELLFAGHGKS</sequence>
<dbReference type="EMBL" id="CAJVPY010007251">
    <property type="protein sequence ID" value="CAG8677534.1"/>
    <property type="molecule type" value="Genomic_DNA"/>
</dbReference>
<feature type="non-terminal residue" evidence="1">
    <location>
        <position position="141"/>
    </location>
</feature>
<protein>
    <submittedName>
        <fullName evidence="1">26646_t:CDS:1</fullName>
    </submittedName>
</protein>
<gene>
    <name evidence="1" type="ORF">DERYTH_LOCUS11600</name>
</gene>
<dbReference type="AlphaFoldDB" id="A0A9N9HFY6"/>
<proteinExistence type="predicted"/>
<evidence type="ECO:0000313" key="1">
    <source>
        <dbReference type="EMBL" id="CAG8677534.1"/>
    </source>
</evidence>
<dbReference type="OrthoDB" id="2369402at2759"/>
<reference evidence="1" key="1">
    <citation type="submission" date="2021-06" db="EMBL/GenBank/DDBJ databases">
        <authorList>
            <person name="Kallberg Y."/>
            <person name="Tangrot J."/>
            <person name="Rosling A."/>
        </authorList>
    </citation>
    <scope>NUCLEOTIDE SEQUENCE</scope>
    <source>
        <strain evidence="1">MA453B</strain>
    </source>
</reference>
<evidence type="ECO:0000313" key="2">
    <source>
        <dbReference type="Proteomes" id="UP000789405"/>
    </source>
</evidence>
<organism evidence="1 2">
    <name type="scientific">Dentiscutata erythropus</name>
    <dbReference type="NCBI Taxonomy" id="1348616"/>
    <lineage>
        <taxon>Eukaryota</taxon>
        <taxon>Fungi</taxon>
        <taxon>Fungi incertae sedis</taxon>
        <taxon>Mucoromycota</taxon>
        <taxon>Glomeromycotina</taxon>
        <taxon>Glomeromycetes</taxon>
        <taxon>Diversisporales</taxon>
        <taxon>Gigasporaceae</taxon>
        <taxon>Dentiscutata</taxon>
    </lineage>
</organism>
<accession>A0A9N9HFY6</accession>
<keyword evidence="2" id="KW-1185">Reference proteome</keyword>
<dbReference type="Proteomes" id="UP000789405">
    <property type="component" value="Unassembled WGS sequence"/>
</dbReference>
<comment type="caution">
    <text evidence="1">The sequence shown here is derived from an EMBL/GenBank/DDBJ whole genome shotgun (WGS) entry which is preliminary data.</text>
</comment>
<name>A0A9N9HFY6_9GLOM</name>